<organism evidence="1">
    <name type="scientific">bioreactor metagenome</name>
    <dbReference type="NCBI Taxonomy" id="1076179"/>
    <lineage>
        <taxon>unclassified sequences</taxon>
        <taxon>metagenomes</taxon>
        <taxon>ecological metagenomes</taxon>
    </lineage>
</organism>
<accession>A0A645GZH0</accession>
<reference evidence="1" key="1">
    <citation type="submission" date="2019-08" db="EMBL/GenBank/DDBJ databases">
        <authorList>
            <person name="Kucharzyk K."/>
            <person name="Murdoch R.W."/>
            <person name="Higgins S."/>
            <person name="Loffler F."/>
        </authorList>
    </citation>
    <scope>NUCLEOTIDE SEQUENCE</scope>
</reference>
<sequence length="167" mass="18618">MITFSLHLVGDPPVLHADERVDKALPHLFQLGERDVGPVELVAFETAAENGIDHRFDLRRRRLVKRTAGRFTGVREADDRHLPVLGRNAVVTELRLQHRGGVAAFLLFERLVVEELHQIVAVVLENRVPHRPAHAVVPGENQPLLHVVADDDAAHLRVQVKVLIGAV</sequence>
<dbReference type="AlphaFoldDB" id="A0A645GZH0"/>
<comment type="caution">
    <text evidence="1">The sequence shown here is derived from an EMBL/GenBank/DDBJ whole genome shotgun (WGS) entry which is preliminary data.</text>
</comment>
<name>A0A645GZH0_9ZZZZ</name>
<proteinExistence type="predicted"/>
<protein>
    <submittedName>
        <fullName evidence="1">Uncharacterized protein</fullName>
    </submittedName>
</protein>
<dbReference type="EMBL" id="VSSQ01084081">
    <property type="protein sequence ID" value="MPN32205.1"/>
    <property type="molecule type" value="Genomic_DNA"/>
</dbReference>
<gene>
    <name evidence="1" type="ORF">SDC9_179681</name>
</gene>
<evidence type="ECO:0000313" key="1">
    <source>
        <dbReference type="EMBL" id="MPN32205.1"/>
    </source>
</evidence>